<protein>
    <recommendedName>
        <fullName evidence="1">HD-GYP domain-containing protein</fullName>
    </recommendedName>
</protein>
<dbReference type="EMBL" id="PQAP01000234">
    <property type="protein sequence ID" value="PWB67725.1"/>
    <property type="molecule type" value="Genomic_DNA"/>
</dbReference>
<dbReference type="Pfam" id="PF13487">
    <property type="entry name" value="HD_5"/>
    <property type="match status" value="1"/>
</dbReference>
<dbReference type="NCBIfam" id="TIGR00277">
    <property type="entry name" value="HDIG"/>
    <property type="match status" value="1"/>
</dbReference>
<feature type="domain" description="HD-GYP" evidence="1">
    <location>
        <begin position="137"/>
        <end position="327"/>
    </location>
</feature>
<dbReference type="CDD" id="cd00077">
    <property type="entry name" value="HDc"/>
    <property type="match status" value="1"/>
</dbReference>
<evidence type="ECO:0000313" key="3">
    <source>
        <dbReference type="Proteomes" id="UP000250918"/>
    </source>
</evidence>
<dbReference type="InterPro" id="IPR037522">
    <property type="entry name" value="HD_GYP_dom"/>
</dbReference>
<dbReference type="PANTHER" id="PTHR43155">
    <property type="entry name" value="CYCLIC DI-GMP PHOSPHODIESTERASE PA4108-RELATED"/>
    <property type="match status" value="1"/>
</dbReference>
<dbReference type="InterPro" id="IPR003607">
    <property type="entry name" value="HD/PDEase_dom"/>
</dbReference>
<sequence>MTSTVVKNRTEQKFLPVILDSLRVDTILEFDLYIKVSNELVLYRSANLPFTEKTRHKLLDNRVDRLYVTFENKAKYQRYIEANLDKILVDPAVQEDKKAAVLYDTSTNLVKDVLANPTYGENIKRSSNLVANTVEYILKGREAFLSLLKITSFDYYTYTHSVNVCTFSIALAQQMGMTDEQFLNELGLGALLHDVGKSRISDRIINKRSSLTPIEFEIMKKHPKWGIDILTETSMVPETCYYPILQHHERGDRRGYPTGLSLDEMHLYSKIVAITDSFDAMTTDRVYQKAIDTYPALRTMFALKGAYDERLLRTFVELMSPTGLLDV</sequence>
<dbReference type="PROSITE" id="PS51832">
    <property type="entry name" value="HD_GYP"/>
    <property type="match status" value="1"/>
</dbReference>
<dbReference type="Proteomes" id="UP000250918">
    <property type="component" value="Unassembled WGS sequence"/>
</dbReference>
<proteinExistence type="predicted"/>
<reference evidence="2 3" key="1">
    <citation type="journal article" date="2018" name="ISME J.">
        <title>A methanotrophic archaeon couples anaerobic oxidation of methane to Fe(III) reduction.</title>
        <authorList>
            <person name="Cai C."/>
            <person name="Leu A.O."/>
            <person name="Xie G.J."/>
            <person name="Guo J."/>
            <person name="Feng Y."/>
            <person name="Zhao J.X."/>
            <person name="Tyson G.W."/>
            <person name="Yuan Z."/>
            <person name="Hu S."/>
        </authorList>
    </citation>
    <scope>NUCLEOTIDE SEQUENCE [LARGE SCALE GENOMIC DNA]</scope>
    <source>
        <strain evidence="2">FeB_12</strain>
    </source>
</reference>
<dbReference type="InterPro" id="IPR006675">
    <property type="entry name" value="HDIG_dom"/>
</dbReference>
<gene>
    <name evidence="2" type="ORF">C3F09_12975</name>
</gene>
<dbReference type="PANTHER" id="PTHR43155:SF2">
    <property type="entry name" value="CYCLIC DI-GMP PHOSPHODIESTERASE PA4108"/>
    <property type="match status" value="1"/>
</dbReference>
<dbReference type="SUPFAM" id="SSF109604">
    <property type="entry name" value="HD-domain/PDEase-like"/>
    <property type="match status" value="1"/>
</dbReference>
<dbReference type="AlphaFoldDB" id="A0A855WUR0"/>
<accession>A0A855WUR0</accession>
<comment type="caution">
    <text evidence="2">The sequence shown here is derived from an EMBL/GenBank/DDBJ whole genome shotgun (WGS) entry which is preliminary data.</text>
</comment>
<dbReference type="Gene3D" id="1.10.3210.10">
    <property type="entry name" value="Hypothetical protein af1432"/>
    <property type="match status" value="1"/>
</dbReference>
<dbReference type="SMART" id="SM00471">
    <property type="entry name" value="HDc"/>
    <property type="match status" value="1"/>
</dbReference>
<organism evidence="2 3">
    <name type="scientific">candidate division GN15 bacterium</name>
    <dbReference type="NCBI Taxonomy" id="2072418"/>
    <lineage>
        <taxon>Bacteria</taxon>
        <taxon>candidate division GN15</taxon>
    </lineage>
</organism>
<evidence type="ECO:0000313" key="2">
    <source>
        <dbReference type="EMBL" id="PWB67725.1"/>
    </source>
</evidence>
<evidence type="ECO:0000259" key="1">
    <source>
        <dbReference type="PROSITE" id="PS51832"/>
    </source>
</evidence>
<name>A0A855WUR0_9BACT</name>